<accession>A0A552V5V5</accession>
<dbReference type="InterPro" id="IPR011006">
    <property type="entry name" value="CheY-like_superfamily"/>
</dbReference>
<proteinExistence type="predicted"/>
<gene>
    <name evidence="3" type="ORF">FMM05_06290</name>
</gene>
<evidence type="ECO:0000256" key="1">
    <source>
        <dbReference type="PROSITE-ProRule" id="PRU00169"/>
    </source>
</evidence>
<keyword evidence="1" id="KW-0597">Phosphoprotein</keyword>
<dbReference type="EMBL" id="VJVZ01000003">
    <property type="protein sequence ID" value="TRW25827.1"/>
    <property type="molecule type" value="Genomic_DNA"/>
</dbReference>
<evidence type="ECO:0000259" key="2">
    <source>
        <dbReference type="PROSITE" id="PS50110"/>
    </source>
</evidence>
<organism evidence="3 4">
    <name type="scientific">Flavobacterium zepuense</name>
    <dbReference type="NCBI Taxonomy" id="2593302"/>
    <lineage>
        <taxon>Bacteria</taxon>
        <taxon>Pseudomonadati</taxon>
        <taxon>Bacteroidota</taxon>
        <taxon>Flavobacteriia</taxon>
        <taxon>Flavobacteriales</taxon>
        <taxon>Flavobacteriaceae</taxon>
        <taxon>Flavobacterium</taxon>
    </lineage>
</organism>
<feature type="domain" description="Response regulatory" evidence="2">
    <location>
        <begin position="6"/>
        <end position="126"/>
    </location>
</feature>
<dbReference type="SUPFAM" id="SSF52172">
    <property type="entry name" value="CheY-like"/>
    <property type="match status" value="1"/>
</dbReference>
<dbReference type="InterPro" id="IPR001789">
    <property type="entry name" value="Sig_transdc_resp-reg_receiver"/>
</dbReference>
<sequence length="144" mass="16467">MKEDLTIFYADDDQDDLEFFKEIVGEIGEHFNVVTQTNGEALLQAIESPPPHPYLVFLDINMPGITGLEVLQKLRETPRHKELPIVMFSTSNDEDIIEKSRLLGASFYMPKSNIFSNLKKSIEHALSINWASFKSSQENFLFTI</sequence>
<evidence type="ECO:0000313" key="4">
    <source>
        <dbReference type="Proteomes" id="UP000320643"/>
    </source>
</evidence>
<comment type="caution">
    <text evidence="3">The sequence shown here is derived from an EMBL/GenBank/DDBJ whole genome shotgun (WGS) entry which is preliminary data.</text>
</comment>
<dbReference type="Pfam" id="PF00072">
    <property type="entry name" value="Response_reg"/>
    <property type="match status" value="1"/>
</dbReference>
<dbReference type="SMART" id="SM00448">
    <property type="entry name" value="REC"/>
    <property type="match status" value="1"/>
</dbReference>
<evidence type="ECO:0000313" key="3">
    <source>
        <dbReference type="EMBL" id="TRW25827.1"/>
    </source>
</evidence>
<dbReference type="Gene3D" id="3.40.50.2300">
    <property type="match status" value="1"/>
</dbReference>
<dbReference type="InterPro" id="IPR052893">
    <property type="entry name" value="TCS_response_regulator"/>
</dbReference>
<dbReference type="PROSITE" id="PS50110">
    <property type="entry name" value="RESPONSE_REGULATORY"/>
    <property type="match status" value="1"/>
</dbReference>
<dbReference type="AlphaFoldDB" id="A0A552V5V5"/>
<dbReference type="PANTHER" id="PTHR44520">
    <property type="entry name" value="RESPONSE REGULATOR RCP1-RELATED"/>
    <property type="match status" value="1"/>
</dbReference>
<dbReference type="RefSeq" id="WP_143372491.1">
    <property type="nucleotide sequence ID" value="NZ_VJVZ01000003.1"/>
</dbReference>
<dbReference type="Proteomes" id="UP000320643">
    <property type="component" value="Unassembled WGS sequence"/>
</dbReference>
<protein>
    <submittedName>
        <fullName evidence="3">Response regulator</fullName>
    </submittedName>
</protein>
<dbReference type="OrthoDB" id="7631574at2"/>
<dbReference type="GO" id="GO:0000160">
    <property type="term" value="P:phosphorelay signal transduction system"/>
    <property type="evidence" value="ECO:0007669"/>
    <property type="project" value="InterPro"/>
</dbReference>
<name>A0A552V5V5_9FLAO</name>
<feature type="modified residue" description="4-aspartylphosphate" evidence="1">
    <location>
        <position position="59"/>
    </location>
</feature>
<dbReference type="PANTHER" id="PTHR44520:SF2">
    <property type="entry name" value="RESPONSE REGULATOR RCP1"/>
    <property type="match status" value="1"/>
</dbReference>
<keyword evidence="4" id="KW-1185">Reference proteome</keyword>
<reference evidence="3 4" key="1">
    <citation type="submission" date="2019-07" db="EMBL/GenBank/DDBJ databases">
        <title>Flavobacterium sp. nov., isolated from glacier ice.</title>
        <authorList>
            <person name="Liu Q."/>
            <person name="Xin Y.-H."/>
        </authorList>
    </citation>
    <scope>NUCLEOTIDE SEQUENCE [LARGE SCALE GENOMIC DNA]</scope>
    <source>
        <strain evidence="3 4">ZT4R6</strain>
    </source>
</reference>